<dbReference type="SUPFAM" id="SSF47113">
    <property type="entry name" value="Histone-fold"/>
    <property type="match status" value="1"/>
</dbReference>
<dbReference type="InterPro" id="IPR051377">
    <property type="entry name" value="DNA_Pol-Epsilon_Subunit"/>
</dbReference>
<dbReference type="PANTHER" id="PTHR46172">
    <property type="entry name" value="DNA POLYMERASE EPSILON SUBUNIT 3"/>
    <property type="match status" value="1"/>
</dbReference>
<dbReference type="EMBL" id="JAANIT010004242">
    <property type="protein sequence ID" value="KAG1532864.1"/>
    <property type="molecule type" value="Genomic_DNA"/>
</dbReference>
<sequence>MSDTYSIDDLELPKAVITRVLKNALPEGTVISKDTRLAANRAATVFVNYLASVANDVAKSVNHKTINSPDVIKALEIVELDHLIEPLKEGLEGKLIAEKKQKKKDGDESKQKTEGEEEEEDDELLNDPQMVDKLNTVDNSIVEDEDEDMEKTHVE</sequence>
<dbReference type="Proteomes" id="UP000717996">
    <property type="component" value="Unassembled WGS sequence"/>
</dbReference>
<comment type="subcellular location">
    <subcellularLocation>
        <location evidence="1">Nucleus</location>
    </subcellularLocation>
</comment>
<evidence type="ECO:0000256" key="1">
    <source>
        <dbReference type="ARBA" id="ARBA00004123"/>
    </source>
</evidence>
<reference evidence="7" key="1">
    <citation type="journal article" date="2020" name="Microb. Genom.">
        <title>Genetic diversity of clinical and environmental Mucorales isolates obtained from an investigation of mucormycosis cases among solid organ transplant recipients.</title>
        <authorList>
            <person name="Nguyen M.H."/>
            <person name="Kaul D."/>
            <person name="Muto C."/>
            <person name="Cheng S.J."/>
            <person name="Richter R.A."/>
            <person name="Bruno V.M."/>
            <person name="Liu G."/>
            <person name="Beyhan S."/>
            <person name="Sundermann A.J."/>
            <person name="Mounaud S."/>
            <person name="Pasculle A.W."/>
            <person name="Nierman W.C."/>
            <person name="Driscoll E."/>
            <person name="Cumbie R."/>
            <person name="Clancy C.J."/>
            <person name="Dupont C.L."/>
        </authorList>
    </citation>
    <scope>NUCLEOTIDE SEQUENCE</scope>
    <source>
        <strain evidence="7">GL16</strain>
    </source>
</reference>
<dbReference type="InterPro" id="IPR009072">
    <property type="entry name" value="Histone-fold"/>
</dbReference>
<dbReference type="Pfam" id="PF00808">
    <property type="entry name" value="CBFD_NFYB_HMF"/>
    <property type="match status" value="1"/>
</dbReference>
<evidence type="ECO:0000259" key="6">
    <source>
        <dbReference type="Pfam" id="PF00808"/>
    </source>
</evidence>
<dbReference type="GO" id="GO:0031507">
    <property type="term" value="P:heterochromatin formation"/>
    <property type="evidence" value="ECO:0007669"/>
    <property type="project" value="TreeGrafter"/>
</dbReference>
<accession>A0A9P6XUK5</accession>
<dbReference type="InterPro" id="IPR003958">
    <property type="entry name" value="CBFA_NFYB_domain"/>
</dbReference>
<dbReference type="OMA" id="KEISHAN"/>
<proteinExistence type="predicted"/>
<feature type="region of interest" description="Disordered" evidence="5">
    <location>
        <begin position="95"/>
        <end position="155"/>
    </location>
</feature>
<feature type="domain" description="Transcription factor CBF/NF-Y/archaeal histone" evidence="6">
    <location>
        <begin position="11"/>
        <end position="75"/>
    </location>
</feature>
<protein>
    <recommendedName>
        <fullName evidence="3">DNA polymerase epsilon subunit D</fullName>
    </recommendedName>
    <alternativeName>
        <fullName evidence="4">DNA polymerase II subunit D</fullName>
    </alternativeName>
</protein>
<feature type="compositionally biased region" description="Acidic residues" evidence="5">
    <location>
        <begin position="115"/>
        <end position="125"/>
    </location>
</feature>
<dbReference type="GO" id="GO:0006974">
    <property type="term" value="P:DNA damage response"/>
    <property type="evidence" value="ECO:0007669"/>
    <property type="project" value="TreeGrafter"/>
</dbReference>
<evidence type="ECO:0000256" key="3">
    <source>
        <dbReference type="ARBA" id="ARBA00039775"/>
    </source>
</evidence>
<dbReference type="CDD" id="cd22928">
    <property type="entry name" value="HFD_POLE3_DPB4"/>
    <property type="match status" value="1"/>
</dbReference>
<gene>
    <name evidence="7" type="ORF">G6F51_012901</name>
</gene>
<dbReference type="GO" id="GO:0031490">
    <property type="term" value="F:chromatin DNA binding"/>
    <property type="evidence" value="ECO:0007669"/>
    <property type="project" value="TreeGrafter"/>
</dbReference>
<dbReference type="OrthoDB" id="1707486at2759"/>
<evidence type="ECO:0000256" key="5">
    <source>
        <dbReference type="SAM" id="MobiDB-lite"/>
    </source>
</evidence>
<evidence type="ECO:0000256" key="4">
    <source>
        <dbReference type="ARBA" id="ARBA00042096"/>
    </source>
</evidence>
<feature type="compositionally biased region" description="Basic and acidic residues" evidence="5">
    <location>
        <begin position="95"/>
        <end position="114"/>
    </location>
</feature>
<dbReference type="GO" id="GO:0006272">
    <property type="term" value="P:leading strand elongation"/>
    <property type="evidence" value="ECO:0007669"/>
    <property type="project" value="TreeGrafter"/>
</dbReference>
<dbReference type="GO" id="GO:0046982">
    <property type="term" value="F:protein heterodimerization activity"/>
    <property type="evidence" value="ECO:0007669"/>
    <property type="project" value="InterPro"/>
</dbReference>
<dbReference type="PANTHER" id="PTHR46172:SF1">
    <property type="entry name" value="DNA POLYMERASE EPSILON SUBUNIT 3"/>
    <property type="match status" value="1"/>
</dbReference>
<dbReference type="Gene3D" id="1.10.20.10">
    <property type="entry name" value="Histone, subunit A"/>
    <property type="match status" value="1"/>
</dbReference>
<organism evidence="7 8">
    <name type="scientific">Rhizopus oryzae</name>
    <name type="common">Mucormycosis agent</name>
    <name type="synonym">Rhizopus arrhizus var. delemar</name>
    <dbReference type="NCBI Taxonomy" id="64495"/>
    <lineage>
        <taxon>Eukaryota</taxon>
        <taxon>Fungi</taxon>
        <taxon>Fungi incertae sedis</taxon>
        <taxon>Mucoromycota</taxon>
        <taxon>Mucoromycotina</taxon>
        <taxon>Mucoromycetes</taxon>
        <taxon>Mucorales</taxon>
        <taxon>Mucorineae</taxon>
        <taxon>Rhizopodaceae</taxon>
        <taxon>Rhizopus</taxon>
    </lineage>
</organism>
<dbReference type="AlphaFoldDB" id="A0A9P6XUK5"/>
<evidence type="ECO:0000313" key="7">
    <source>
        <dbReference type="EMBL" id="KAG1532864.1"/>
    </source>
</evidence>
<keyword evidence="2" id="KW-0539">Nucleus</keyword>
<dbReference type="GO" id="GO:0008623">
    <property type="term" value="C:CHRAC"/>
    <property type="evidence" value="ECO:0007669"/>
    <property type="project" value="TreeGrafter"/>
</dbReference>
<evidence type="ECO:0000256" key="2">
    <source>
        <dbReference type="ARBA" id="ARBA00023242"/>
    </source>
</evidence>
<evidence type="ECO:0000313" key="8">
    <source>
        <dbReference type="Proteomes" id="UP000717996"/>
    </source>
</evidence>
<name>A0A9P6XUK5_RHIOR</name>
<dbReference type="GO" id="GO:0008622">
    <property type="term" value="C:epsilon DNA polymerase complex"/>
    <property type="evidence" value="ECO:0007669"/>
    <property type="project" value="TreeGrafter"/>
</dbReference>
<comment type="caution">
    <text evidence="7">The sequence shown here is derived from an EMBL/GenBank/DDBJ whole genome shotgun (WGS) entry which is preliminary data.</text>
</comment>